<gene>
    <name evidence="1" type="ORF">GTA51_13235</name>
</gene>
<organism evidence="1 2">
    <name type="scientific">Solidesulfovibrio aerotolerans</name>
    <dbReference type="NCBI Taxonomy" id="295255"/>
    <lineage>
        <taxon>Bacteria</taxon>
        <taxon>Pseudomonadati</taxon>
        <taxon>Thermodesulfobacteriota</taxon>
        <taxon>Desulfovibrionia</taxon>
        <taxon>Desulfovibrionales</taxon>
        <taxon>Desulfovibrionaceae</taxon>
        <taxon>Solidesulfovibrio</taxon>
    </lineage>
</organism>
<comment type="caution">
    <text evidence="1">The sequence shown here is derived from an EMBL/GenBank/DDBJ whole genome shotgun (WGS) entry which is preliminary data.</text>
</comment>
<dbReference type="PANTHER" id="PTHR42827">
    <property type="entry name" value="IRON-SULFUR CLUSTER-BINDING PROTEIN-RELATED"/>
    <property type="match status" value="1"/>
</dbReference>
<protein>
    <submittedName>
        <fullName evidence="1">4Fe-4S ferredoxin</fullName>
    </submittedName>
</protein>
<proteinExistence type="predicted"/>
<dbReference type="Proteomes" id="UP000482487">
    <property type="component" value="Unassembled WGS sequence"/>
</dbReference>
<reference evidence="1 2" key="1">
    <citation type="submission" date="2020-01" db="EMBL/GenBank/DDBJ databases">
        <title>Genome sequence of Desulfovibrio aerotolerans DSM 16695(T).</title>
        <authorList>
            <person name="Karnachuk O."/>
            <person name="Avakyan M."/>
            <person name="Mardanov A."/>
            <person name="Kadnikov V."/>
            <person name="Ravin N."/>
        </authorList>
    </citation>
    <scope>NUCLEOTIDE SEQUENCE [LARGE SCALE GENOMIC DNA]</scope>
    <source>
        <strain evidence="1 2">DSM 16695</strain>
    </source>
</reference>
<keyword evidence="2" id="KW-1185">Reference proteome</keyword>
<dbReference type="RefSeq" id="WP_160961784.1">
    <property type="nucleotide sequence ID" value="NZ_WVUD01000024.1"/>
</dbReference>
<dbReference type="AlphaFoldDB" id="A0A7C9N2V9"/>
<dbReference type="OrthoDB" id="9784571at2"/>
<evidence type="ECO:0000313" key="1">
    <source>
        <dbReference type="EMBL" id="MYL84091.1"/>
    </source>
</evidence>
<sequence length="291" mass="31875">MDTAIARDIMAWMADPANNALAPGLDEPAFDTPLVGCASGTDPLFAWLRDDIGSDFYWTPTEPLQLAFPERTIRPEDVTVIAWVLPQTARTREAHRRCRELPSLPWSQVRHYGEMINEKLRRFVVARLSSQGIAAVAPILLPQWTQATSPRYGFASRWSERHAAHACGLGTFGLSDGLITPAGKAVRVGSVVAEMVLPPTSRPYARHDAWCLRAAGVPCRACIKRCPAGAISAAGHDKQLCFNYIRNVTAPYVAREQMPGIPVNSCGLCQTGTPCEHGIPKQPRVRAQSPR</sequence>
<name>A0A7C9N2V9_9BACT</name>
<dbReference type="PANTHER" id="PTHR42827:SF1">
    <property type="entry name" value="IRON-SULFUR CLUSTER-BINDING PROTEIN"/>
    <property type="match status" value="1"/>
</dbReference>
<dbReference type="EMBL" id="WVUD01000024">
    <property type="protein sequence ID" value="MYL84091.1"/>
    <property type="molecule type" value="Genomic_DNA"/>
</dbReference>
<evidence type="ECO:0000313" key="2">
    <source>
        <dbReference type="Proteomes" id="UP000482487"/>
    </source>
</evidence>
<accession>A0A7C9N2V9</accession>